<dbReference type="Pfam" id="PF25794">
    <property type="entry name" value="SACS"/>
    <property type="match status" value="1"/>
</dbReference>
<keyword evidence="1" id="KW-0472">Membrane</keyword>
<dbReference type="NCBIfam" id="NF047352">
    <property type="entry name" value="P_loop_sacsin"/>
    <property type="match status" value="1"/>
</dbReference>
<dbReference type="PANTHER" id="PTHR32387:SF3">
    <property type="entry name" value="ATP_DNA BINDING PROTEIN"/>
    <property type="match status" value="1"/>
</dbReference>
<dbReference type="InterPro" id="IPR052957">
    <property type="entry name" value="Auxin_embryo_med"/>
</dbReference>
<protein>
    <recommendedName>
        <fullName evidence="2">Sacsin/Nov domain-containing protein</fullName>
    </recommendedName>
</protein>
<feature type="transmembrane region" description="Helical" evidence="1">
    <location>
        <begin position="66"/>
        <end position="89"/>
    </location>
</feature>
<dbReference type="EMBL" id="JACMSC010000010">
    <property type="protein sequence ID" value="KAG6505446.1"/>
    <property type="molecule type" value="Genomic_DNA"/>
</dbReference>
<feature type="domain" description="Sacsin/Nov" evidence="2">
    <location>
        <begin position="128"/>
        <end position="234"/>
    </location>
</feature>
<dbReference type="Gene3D" id="3.30.565.10">
    <property type="entry name" value="Histidine kinase-like ATPase, C-terminal domain"/>
    <property type="match status" value="1"/>
</dbReference>
<evidence type="ECO:0000256" key="1">
    <source>
        <dbReference type="SAM" id="Phobius"/>
    </source>
</evidence>
<organism evidence="3 4">
    <name type="scientific">Zingiber officinale</name>
    <name type="common">Ginger</name>
    <name type="synonym">Amomum zingiber</name>
    <dbReference type="NCBI Taxonomy" id="94328"/>
    <lineage>
        <taxon>Eukaryota</taxon>
        <taxon>Viridiplantae</taxon>
        <taxon>Streptophyta</taxon>
        <taxon>Embryophyta</taxon>
        <taxon>Tracheophyta</taxon>
        <taxon>Spermatophyta</taxon>
        <taxon>Magnoliopsida</taxon>
        <taxon>Liliopsida</taxon>
        <taxon>Zingiberales</taxon>
        <taxon>Zingiberaceae</taxon>
        <taxon>Zingiber</taxon>
    </lineage>
</organism>
<dbReference type="InterPro" id="IPR036890">
    <property type="entry name" value="HATPase_C_sf"/>
</dbReference>
<keyword evidence="4" id="KW-1185">Reference proteome</keyword>
<evidence type="ECO:0000313" key="3">
    <source>
        <dbReference type="EMBL" id="KAG6505446.1"/>
    </source>
</evidence>
<proteinExistence type="predicted"/>
<comment type="caution">
    <text evidence="3">The sequence shown here is derived from an EMBL/GenBank/DDBJ whole genome shotgun (WGS) entry which is preliminary data.</text>
</comment>
<dbReference type="InterPro" id="IPR058210">
    <property type="entry name" value="SACS/Nov_dom"/>
</dbReference>
<dbReference type="PANTHER" id="PTHR32387">
    <property type="entry name" value="WU:FJ29H11"/>
    <property type="match status" value="1"/>
</dbReference>
<dbReference type="SUPFAM" id="SSF55874">
    <property type="entry name" value="ATPase domain of HSP90 chaperone/DNA topoisomerase II/histidine kinase"/>
    <property type="match status" value="1"/>
</dbReference>
<keyword evidence="1" id="KW-1133">Transmembrane helix</keyword>
<gene>
    <name evidence="3" type="ORF">ZIOFF_037802</name>
</gene>
<keyword evidence="1" id="KW-0812">Transmembrane</keyword>
<evidence type="ECO:0000259" key="2">
    <source>
        <dbReference type="Pfam" id="PF25794"/>
    </source>
</evidence>
<accession>A0A8J5GDP1</accession>
<evidence type="ECO:0000313" key="4">
    <source>
        <dbReference type="Proteomes" id="UP000734854"/>
    </source>
</evidence>
<name>A0A8J5GDP1_ZINOF</name>
<dbReference type="Proteomes" id="UP000734854">
    <property type="component" value="Unassembled WGS sequence"/>
</dbReference>
<sequence length="1813" mass="205834">MKLKTEKFTGKAKLFVLRIISILINNRLFVSSIPPPSKTSNSLLSLTSSTLTNVPCHLHSSSSCGWATAVALALALALALMAAVAAYSTPREHVDWIRRERYYIGRDDKNPLAEDIHQAVLYLSEELYSKDVHFLMELVQNAEDNKYAEGVTPSLEFLITSKDITMTGAKTTLLLFNNEIGFSPSNIDSICRIGKSTKKGKRHLGYIGEKGIGFKSVFLISSKPYIFSNGYQICFNEEPSPDCNLGYIVPEWVDENPCLSDIKNLYGPLESLPTTIIILPLKIEKESAVKEQLSNLQPEVLLFLSKIRQLSVRGDSDDPKCNTGCKISISGEDTCQKSRNLNAESYPLHLTAQEGDKGNEEQCCYYIWKERFPVKPECISKKRAEVDECVITLAFPFARRLNRGMRKSGVYSFLPTDMETGFPFIIQADFLLVSSRESIQLNSPWNEGILSCVPSAFTNAFTTLIKGSHEAPSFSIPFLFNFIPLEESHIKLLDPLRQSIKEKIIAERIIPCEINKSQQMFSKPSEIKRLVPAFWHVLIKAQKCGVDLLNLHSHGSHIVNAYLDNNDYNNVLGYLGVGYVDLAWYASFIRGSNLAKEMPDDIYVELLHFIAQKWYSCFKDIPLLRFIDSTGGISLLSVSQATNGYQKLCIANGDDQIITWLINWNREFISVSKLYFMPQTLQLSLRKSKSGVMDWLKNSVKLQSLSLHDYGSIVIKSLTSSNLVIAFTHFLYHSRRYNYASEWCINSLFSHLPIVDEYGGVILGKREVLVPASVSKWAILIGSNPWRHDNYVVLSREYLSSANFAGNVTCEGLILKFLQQHGKASDIPQVYPPNAAFRTVYSPLTKDNAFLLLEWIRNIRSRGTIYKLQNFFSSIKTGSWLKTSIGYKSPSESFLPSSGWGRLLQEASTLVDIPLIQKDFYSEKITEYTTELKEIGVKFEFMDASQYICNHLMTLTANSTLTRANVFSLLKLVRYLGEVSLSHDYLIQSTKTARWLKTSVGFRLASESILLLDSEWTLASHVSNLPFIDTSFYGEQIVDYKTELQLFGVLVRFNKNYKVVVDNFKIPSNCVSADAAIFILECIRNVNIPDDLIRKLSQTKWLKTQLGYQHPGESFMAVIEWECLLQVVSDIPVIDEPMYGGRIRSYLAELKRVGVAVTRDDFSKAIASRLNLLIKKTLITDKNVLALLTCYRQFVKKQVTFPHDLYLFSLEKEWLHTNLGFRSPKASILFGPEWEPISAITNLPFIDGNSAFYGYSNEINCFKNELKAFGVVVDFKEGAKFVIDRINLPRDPSVINPVSIISLFQCICNMKEKTKSLPMEFKQKMNTRWIKTILGYRFPEESLLFDPKWNLQRKDGPFIDDIFYGSELASYKTELKEIGVSVDATQACRLLALHIKCHSDITTISRVYLFLKEHKWEAYVKAAEWIWIPQGGGEWVSSNRCILHDNLDLFGSQLFILDKYYDTKLLEFFSRAFGIRLGPCIDDYFKLWSSWEVSAHHLTVQQCSAFWVFIGKHWNSNTEKLLQGSISKVPVQSNDEVILSNKQDVFIPDDLLLKELFDKVSETIFVWYPLVTSPALSRANMNKIYSSIGVRLISEVVQKDESFRITGASFREVDPRSLVSNNGLLRIVLAFLSDISLDIIATERHRLVKYLIDLEVLEIDEPITVCYKLTLSSGTILDSKATRMFSWEKDNAKLFLQSDESRTKPTRHNIEYATNFADVIAKGLLSEFPYQIASLAELIRLGCFVDFEEDAIDFLLKTKNLQLFPEDEEFLSSIASTKNVGKTETGETACTVDGYLLFGILTLGFSLSNIFLR</sequence>
<reference evidence="3 4" key="1">
    <citation type="submission" date="2020-08" db="EMBL/GenBank/DDBJ databases">
        <title>Plant Genome Project.</title>
        <authorList>
            <person name="Zhang R.-G."/>
        </authorList>
    </citation>
    <scope>NUCLEOTIDE SEQUENCE [LARGE SCALE GENOMIC DNA]</scope>
    <source>
        <tissue evidence="3">Rhizome</tissue>
    </source>
</reference>